<sequence length="62" mass="6458">MCQRGQAGQRAEYEAGAQALQQTAAGERGAGHGVSFIAALVPVIAAKFPPAVMLCRETQRMG</sequence>
<gene>
    <name evidence="1" type="ORF">GCM10010946_16710</name>
</gene>
<accession>A0ABQ2XYC0</accession>
<name>A0ABQ2XYC0_9BURK</name>
<comment type="caution">
    <text evidence="1">The sequence shown here is derived from an EMBL/GenBank/DDBJ whole genome shotgun (WGS) entry which is preliminary data.</text>
</comment>
<protein>
    <submittedName>
        <fullName evidence="1">Uncharacterized protein</fullName>
    </submittedName>
</protein>
<dbReference type="EMBL" id="BMYU01000003">
    <property type="protein sequence ID" value="GGX39004.1"/>
    <property type="molecule type" value="Genomic_DNA"/>
</dbReference>
<reference evidence="2" key="1">
    <citation type="journal article" date="2019" name="Int. J. Syst. Evol. Microbiol.">
        <title>The Global Catalogue of Microorganisms (GCM) 10K type strain sequencing project: providing services to taxonomists for standard genome sequencing and annotation.</title>
        <authorList>
            <consortium name="The Broad Institute Genomics Platform"/>
            <consortium name="The Broad Institute Genome Sequencing Center for Infectious Disease"/>
            <person name="Wu L."/>
            <person name="Ma J."/>
        </authorList>
    </citation>
    <scope>NUCLEOTIDE SEQUENCE [LARGE SCALE GENOMIC DNA]</scope>
    <source>
        <strain evidence="2">KCTC 23917</strain>
    </source>
</reference>
<evidence type="ECO:0000313" key="1">
    <source>
        <dbReference type="EMBL" id="GGX39004.1"/>
    </source>
</evidence>
<organism evidence="1 2">
    <name type="scientific">Undibacterium squillarum</name>
    <dbReference type="NCBI Taxonomy" id="1131567"/>
    <lineage>
        <taxon>Bacteria</taxon>
        <taxon>Pseudomonadati</taxon>
        <taxon>Pseudomonadota</taxon>
        <taxon>Betaproteobacteria</taxon>
        <taxon>Burkholderiales</taxon>
        <taxon>Oxalobacteraceae</taxon>
        <taxon>Undibacterium</taxon>
    </lineage>
</organism>
<keyword evidence="2" id="KW-1185">Reference proteome</keyword>
<evidence type="ECO:0000313" key="2">
    <source>
        <dbReference type="Proteomes" id="UP000653343"/>
    </source>
</evidence>
<dbReference type="Proteomes" id="UP000653343">
    <property type="component" value="Unassembled WGS sequence"/>
</dbReference>
<proteinExistence type="predicted"/>